<dbReference type="PANTHER" id="PTHR30055">
    <property type="entry name" value="HTH-TYPE TRANSCRIPTIONAL REGULATOR RUTR"/>
    <property type="match status" value="1"/>
</dbReference>
<feature type="DNA-binding region" description="H-T-H motif" evidence="4">
    <location>
        <begin position="36"/>
        <end position="55"/>
    </location>
</feature>
<dbReference type="Pfam" id="PF16859">
    <property type="entry name" value="TetR_C_11"/>
    <property type="match status" value="1"/>
</dbReference>
<keyword evidence="2 4" id="KW-0238">DNA-binding</keyword>
<evidence type="ECO:0000256" key="1">
    <source>
        <dbReference type="ARBA" id="ARBA00023015"/>
    </source>
</evidence>
<dbReference type="Proteomes" id="UP000031523">
    <property type="component" value="Chromosome"/>
</dbReference>
<dbReference type="Pfam" id="PF00440">
    <property type="entry name" value="TetR_N"/>
    <property type="match status" value="1"/>
</dbReference>
<dbReference type="InterPro" id="IPR001647">
    <property type="entry name" value="HTH_TetR"/>
</dbReference>
<dbReference type="InterPro" id="IPR036271">
    <property type="entry name" value="Tet_transcr_reg_TetR-rel_C_sf"/>
</dbReference>
<sequence>MTAVSQQGRPRDPAVDRRILASAVAVYGDHGWSGFSIEAVARRARVGKASIYLRWSSREELLTEALKSELSTVAEVDTGSVHGDLSGLARHVLVRYLGDTGRAALRIGLEAHLLPDVAREHESSRRAQIAAGRSIVKRAIERRELPAGTSATTLLDSVLGAALFHAVVVLPEPKTQSDEEIDSFVRRIVDFALAAVRK</sequence>
<dbReference type="Gene3D" id="1.10.10.60">
    <property type="entry name" value="Homeodomain-like"/>
    <property type="match status" value="1"/>
</dbReference>
<gene>
    <name evidence="6" type="ORF">SLNWT_0028</name>
</gene>
<reference evidence="6 7" key="1">
    <citation type="submission" date="2015-01" db="EMBL/GenBank/DDBJ databases">
        <title>Enhanced salinomycin production by adjusting the supply of polyketide extender units in Streptomyce albus DSM 41398.</title>
        <authorList>
            <person name="Lu C."/>
        </authorList>
    </citation>
    <scope>NUCLEOTIDE SEQUENCE [LARGE SCALE GENOMIC DNA]</scope>
    <source>
        <strain evidence="7">ATCC 21838 / DSM 41398 / FERM P-419 / JCM 4703 / NBRC 107858</strain>
    </source>
</reference>
<proteinExistence type="predicted"/>
<dbReference type="SUPFAM" id="SSF46689">
    <property type="entry name" value="Homeodomain-like"/>
    <property type="match status" value="1"/>
</dbReference>
<evidence type="ECO:0000313" key="6">
    <source>
        <dbReference type="EMBL" id="AJE80404.1"/>
    </source>
</evidence>
<keyword evidence="7" id="KW-1185">Reference proteome</keyword>
<evidence type="ECO:0000259" key="5">
    <source>
        <dbReference type="PROSITE" id="PS50977"/>
    </source>
</evidence>
<organism evidence="6 7">
    <name type="scientific">Streptomyces albus (strain ATCC 21838 / DSM 41398 / FERM P-419 / JCM 4703 / NBRC 107858)</name>
    <dbReference type="NCBI Taxonomy" id="1081613"/>
    <lineage>
        <taxon>Bacteria</taxon>
        <taxon>Bacillati</taxon>
        <taxon>Actinomycetota</taxon>
        <taxon>Actinomycetes</taxon>
        <taxon>Kitasatosporales</taxon>
        <taxon>Streptomycetaceae</taxon>
        <taxon>Streptomyces</taxon>
    </lineage>
</organism>
<dbReference type="PRINTS" id="PR00455">
    <property type="entry name" value="HTHTETR"/>
</dbReference>
<dbReference type="InterPro" id="IPR011075">
    <property type="entry name" value="TetR_C"/>
</dbReference>
<evidence type="ECO:0000256" key="3">
    <source>
        <dbReference type="ARBA" id="ARBA00023163"/>
    </source>
</evidence>
<dbReference type="AlphaFoldDB" id="A0A0B5EGF6"/>
<dbReference type="EMBL" id="CP010519">
    <property type="protein sequence ID" value="AJE80404.1"/>
    <property type="molecule type" value="Genomic_DNA"/>
</dbReference>
<dbReference type="InterPro" id="IPR050109">
    <property type="entry name" value="HTH-type_TetR-like_transc_reg"/>
</dbReference>
<evidence type="ECO:0000313" key="7">
    <source>
        <dbReference type="Proteomes" id="UP000031523"/>
    </source>
</evidence>
<protein>
    <recommendedName>
        <fullName evidence="5">HTH tetR-type domain-containing protein</fullName>
    </recommendedName>
</protein>
<evidence type="ECO:0000256" key="2">
    <source>
        <dbReference type="ARBA" id="ARBA00023125"/>
    </source>
</evidence>
<dbReference type="SUPFAM" id="SSF48498">
    <property type="entry name" value="Tetracyclin repressor-like, C-terminal domain"/>
    <property type="match status" value="1"/>
</dbReference>
<dbReference type="GO" id="GO:0000976">
    <property type="term" value="F:transcription cis-regulatory region binding"/>
    <property type="evidence" value="ECO:0007669"/>
    <property type="project" value="TreeGrafter"/>
</dbReference>
<dbReference type="PROSITE" id="PS50977">
    <property type="entry name" value="HTH_TETR_2"/>
    <property type="match status" value="1"/>
</dbReference>
<dbReference type="InterPro" id="IPR009057">
    <property type="entry name" value="Homeodomain-like_sf"/>
</dbReference>
<dbReference type="Gene3D" id="1.10.357.10">
    <property type="entry name" value="Tetracycline Repressor, domain 2"/>
    <property type="match status" value="1"/>
</dbReference>
<name>A0A0B5EGF6_STRA4</name>
<feature type="domain" description="HTH tetR-type" evidence="5">
    <location>
        <begin position="13"/>
        <end position="73"/>
    </location>
</feature>
<dbReference type="GO" id="GO:0003700">
    <property type="term" value="F:DNA-binding transcription factor activity"/>
    <property type="evidence" value="ECO:0007669"/>
    <property type="project" value="TreeGrafter"/>
</dbReference>
<dbReference type="KEGG" id="sals:SLNWT_0028"/>
<keyword evidence="3" id="KW-0804">Transcription</keyword>
<keyword evidence="1" id="KW-0805">Transcription regulation</keyword>
<accession>A0A0B5EGF6</accession>
<dbReference type="PANTHER" id="PTHR30055:SF148">
    <property type="entry name" value="TETR-FAMILY TRANSCRIPTIONAL REGULATOR"/>
    <property type="match status" value="1"/>
</dbReference>
<evidence type="ECO:0000256" key="4">
    <source>
        <dbReference type="PROSITE-ProRule" id="PRU00335"/>
    </source>
</evidence>